<organism evidence="8 9">
    <name type="scientific">Nibrella viscosa</name>
    <dbReference type="NCBI Taxonomy" id="1084524"/>
    <lineage>
        <taxon>Bacteria</taxon>
        <taxon>Pseudomonadati</taxon>
        <taxon>Bacteroidota</taxon>
        <taxon>Cytophagia</taxon>
        <taxon>Cytophagales</taxon>
        <taxon>Spirosomataceae</taxon>
        <taxon>Nibrella</taxon>
    </lineage>
</organism>
<sequence>MTNHTLPMKGRLIQQYRVDALLGEGGMGTVYQATDTLLERLVAMKMLHPHLLNQTSFMERFRNEALILARLNHPNIAVVYNLLQDGTDYFMAMEYVAGETLEALLRRTGSLSPAVAAEIVRQGLEGLTHAHRKNILHRDIKPANLMLTPEGTVKLMDFGIARMAGEQRLTQANRIVGTLEYMAPELIRGEAPSPASDIYAMGVLLYELLSGKLPFASNTDYELMQSIIKDKPIPLRKLNGQIPKEMEAIVQKALDKNPAKRFTDAKEFQQALQPFYTQAPVLDPATLGPTLPMTAVLDIQPKRQLTSATKRMTPATQIQRMTQLSTSWVRANWELSLAGVLTLLAVVFIVLMLTDTAPTENTTASIDSVTDQTPVQQMSDEPAESSGAVSLPTGQTNQPVQAPVTKPAPVDDSPRSGTPKEPEPNNPEPRKSEPRKPIAEKPGAGKSGNPNPVAPRDEKPPVQEQPATGTPTDPVVERPAERSAPTSPASSQKSIAIRRVRVNLALTESISSASAKEGQNLRFRVTESVMSDGQVVIREGATAYGEITRIKRTGDGLFTNRDLLEIRIQAVEAVNGQQIPLRSATISQEAKGEAVLFRSGQTFEVRTGDSVITLH</sequence>
<dbReference type="SMART" id="SM00220">
    <property type="entry name" value="S_TKc"/>
    <property type="match status" value="1"/>
</dbReference>
<keyword evidence="9" id="KW-1185">Reference proteome</keyword>
<keyword evidence="4 5" id="KW-0067">ATP-binding</keyword>
<dbReference type="PROSITE" id="PS00107">
    <property type="entry name" value="PROTEIN_KINASE_ATP"/>
    <property type="match status" value="1"/>
</dbReference>
<dbReference type="CDD" id="cd14014">
    <property type="entry name" value="STKc_PknB_like"/>
    <property type="match status" value="1"/>
</dbReference>
<name>A0ABP8KCF2_9BACT</name>
<dbReference type="Gene3D" id="3.30.200.20">
    <property type="entry name" value="Phosphorylase Kinase, domain 1"/>
    <property type="match status" value="1"/>
</dbReference>
<proteinExistence type="predicted"/>
<keyword evidence="1" id="KW-0808">Transferase</keyword>
<feature type="region of interest" description="Disordered" evidence="6">
    <location>
        <begin position="363"/>
        <end position="494"/>
    </location>
</feature>
<evidence type="ECO:0000256" key="5">
    <source>
        <dbReference type="PROSITE-ProRule" id="PRU10141"/>
    </source>
</evidence>
<evidence type="ECO:0000256" key="3">
    <source>
        <dbReference type="ARBA" id="ARBA00022777"/>
    </source>
</evidence>
<protein>
    <recommendedName>
        <fullName evidence="7">Protein kinase domain-containing protein</fullName>
    </recommendedName>
</protein>
<dbReference type="InterPro" id="IPR011009">
    <property type="entry name" value="Kinase-like_dom_sf"/>
</dbReference>
<accession>A0ABP8KCF2</accession>
<dbReference type="InterPro" id="IPR017441">
    <property type="entry name" value="Protein_kinase_ATP_BS"/>
</dbReference>
<feature type="compositionally biased region" description="Basic and acidic residues" evidence="6">
    <location>
        <begin position="412"/>
        <end position="439"/>
    </location>
</feature>
<feature type="domain" description="Protein kinase" evidence="7">
    <location>
        <begin position="16"/>
        <end position="276"/>
    </location>
</feature>
<evidence type="ECO:0000256" key="6">
    <source>
        <dbReference type="SAM" id="MobiDB-lite"/>
    </source>
</evidence>
<feature type="binding site" evidence="5">
    <location>
        <position position="45"/>
    </location>
    <ligand>
        <name>ATP</name>
        <dbReference type="ChEBI" id="CHEBI:30616"/>
    </ligand>
</feature>
<comment type="caution">
    <text evidence="8">The sequence shown here is derived from an EMBL/GenBank/DDBJ whole genome shotgun (WGS) entry which is preliminary data.</text>
</comment>
<dbReference type="EMBL" id="BAABHB010000003">
    <property type="protein sequence ID" value="GAA4404118.1"/>
    <property type="molecule type" value="Genomic_DNA"/>
</dbReference>
<feature type="compositionally biased region" description="Polar residues" evidence="6">
    <location>
        <begin position="484"/>
        <end position="494"/>
    </location>
</feature>
<dbReference type="InterPro" id="IPR000719">
    <property type="entry name" value="Prot_kinase_dom"/>
</dbReference>
<dbReference type="InterPro" id="IPR008271">
    <property type="entry name" value="Ser/Thr_kinase_AS"/>
</dbReference>
<dbReference type="Pfam" id="PF00069">
    <property type="entry name" value="Pkinase"/>
    <property type="match status" value="1"/>
</dbReference>
<keyword evidence="3" id="KW-0418">Kinase</keyword>
<evidence type="ECO:0000256" key="4">
    <source>
        <dbReference type="ARBA" id="ARBA00022840"/>
    </source>
</evidence>
<feature type="compositionally biased region" description="Polar residues" evidence="6">
    <location>
        <begin position="363"/>
        <end position="379"/>
    </location>
</feature>
<dbReference type="PROSITE" id="PS00108">
    <property type="entry name" value="PROTEIN_KINASE_ST"/>
    <property type="match status" value="1"/>
</dbReference>
<dbReference type="PANTHER" id="PTHR43289:SF6">
    <property type="entry name" value="SERINE_THREONINE-PROTEIN KINASE NEKL-3"/>
    <property type="match status" value="1"/>
</dbReference>
<keyword evidence="2 5" id="KW-0547">Nucleotide-binding</keyword>
<evidence type="ECO:0000313" key="9">
    <source>
        <dbReference type="Proteomes" id="UP001500936"/>
    </source>
</evidence>
<evidence type="ECO:0000259" key="7">
    <source>
        <dbReference type="PROSITE" id="PS50011"/>
    </source>
</evidence>
<evidence type="ECO:0000256" key="1">
    <source>
        <dbReference type="ARBA" id="ARBA00022679"/>
    </source>
</evidence>
<dbReference type="PANTHER" id="PTHR43289">
    <property type="entry name" value="MITOGEN-ACTIVATED PROTEIN KINASE KINASE KINASE 20-RELATED"/>
    <property type="match status" value="1"/>
</dbReference>
<reference evidence="9" key="1">
    <citation type="journal article" date="2019" name="Int. J. Syst. Evol. Microbiol.">
        <title>The Global Catalogue of Microorganisms (GCM) 10K type strain sequencing project: providing services to taxonomists for standard genome sequencing and annotation.</title>
        <authorList>
            <consortium name="The Broad Institute Genomics Platform"/>
            <consortium name="The Broad Institute Genome Sequencing Center for Infectious Disease"/>
            <person name="Wu L."/>
            <person name="Ma J."/>
        </authorList>
    </citation>
    <scope>NUCLEOTIDE SEQUENCE [LARGE SCALE GENOMIC DNA]</scope>
    <source>
        <strain evidence="9">JCM 17925</strain>
    </source>
</reference>
<dbReference type="Gene3D" id="1.10.510.10">
    <property type="entry name" value="Transferase(Phosphotransferase) domain 1"/>
    <property type="match status" value="1"/>
</dbReference>
<gene>
    <name evidence="8" type="ORF">GCM10023187_20980</name>
</gene>
<dbReference type="PROSITE" id="PS50011">
    <property type="entry name" value="PROTEIN_KINASE_DOM"/>
    <property type="match status" value="1"/>
</dbReference>
<dbReference type="SUPFAM" id="SSF56112">
    <property type="entry name" value="Protein kinase-like (PK-like)"/>
    <property type="match status" value="1"/>
</dbReference>
<evidence type="ECO:0000313" key="8">
    <source>
        <dbReference type="EMBL" id="GAA4404118.1"/>
    </source>
</evidence>
<dbReference type="Proteomes" id="UP001500936">
    <property type="component" value="Unassembled WGS sequence"/>
</dbReference>
<evidence type="ECO:0000256" key="2">
    <source>
        <dbReference type="ARBA" id="ARBA00022741"/>
    </source>
</evidence>